<dbReference type="AlphaFoldDB" id="A0AAV4ATE0"/>
<reference evidence="1 2" key="1">
    <citation type="journal article" date="2021" name="Elife">
        <title>Chloroplast acquisition without the gene transfer in kleptoplastic sea slugs, Plakobranchus ocellatus.</title>
        <authorList>
            <person name="Maeda T."/>
            <person name="Takahashi S."/>
            <person name="Yoshida T."/>
            <person name="Shimamura S."/>
            <person name="Takaki Y."/>
            <person name="Nagai Y."/>
            <person name="Toyoda A."/>
            <person name="Suzuki Y."/>
            <person name="Arimoto A."/>
            <person name="Ishii H."/>
            <person name="Satoh N."/>
            <person name="Nishiyama T."/>
            <person name="Hasebe M."/>
            <person name="Maruyama T."/>
            <person name="Minagawa J."/>
            <person name="Obokata J."/>
            <person name="Shigenobu S."/>
        </authorList>
    </citation>
    <scope>NUCLEOTIDE SEQUENCE [LARGE SCALE GENOMIC DNA]</scope>
</reference>
<keyword evidence="2" id="KW-1185">Reference proteome</keyword>
<sequence length="88" mass="9246">MNDTAVSMLNTEKINALLTSVELENLFNYLLSGSVGSTVAIESALRPAGTFLPRVRAPPPAPWPDGGPESLRSPGCGLAIYKAKTICS</sequence>
<name>A0AAV4ATE0_9GAST</name>
<evidence type="ECO:0000313" key="1">
    <source>
        <dbReference type="EMBL" id="GFO14351.1"/>
    </source>
</evidence>
<gene>
    <name evidence="1" type="ORF">PoB_004085600</name>
</gene>
<proteinExistence type="predicted"/>
<dbReference type="EMBL" id="BLXT01004553">
    <property type="protein sequence ID" value="GFO14351.1"/>
    <property type="molecule type" value="Genomic_DNA"/>
</dbReference>
<protein>
    <submittedName>
        <fullName evidence="1">Uncharacterized protein</fullName>
    </submittedName>
</protein>
<accession>A0AAV4ATE0</accession>
<comment type="caution">
    <text evidence="1">The sequence shown here is derived from an EMBL/GenBank/DDBJ whole genome shotgun (WGS) entry which is preliminary data.</text>
</comment>
<dbReference type="Proteomes" id="UP000735302">
    <property type="component" value="Unassembled WGS sequence"/>
</dbReference>
<organism evidence="1 2">
    <name type="scientific">Plakobranchus ocellatus</name>
    <dbReference type="NCBI Taxonomy" id="259542"/>
    <lineage>
        <taxon>Eukaryota</taxon>
        <taxon>Metazoa</taxon>
        <taxon>Spiralia</taxon>
        <taxon>Lophotrochozoa</taxon>
        <taxon>Mollusca</taxon>
        <taxon>Gastropoda</taxon>
        <taxon>Heterobranchia</taxon>
        <taxon>Euthyneura</taxon>
        <taxon>Panpulmonata</taxon>
        <taxon>Sacoglossa</taxon>
        <taxon>Placobranchoidea</taxon>
        <taxon>Plakobranchidae</taxon>
        <taxon>Plakobranchus</taxon>
    </lineage>
</organism>
<evidence type="ECO:0000313" key="2">
    <source>
        <dbReference type="Proteomes" id="UP000735302"/>
    </source>
</evidence>